<dbReference type="PRINTS" id="PR00364">
    <property type="entry name" value="DISEASERSIST"/>
</dbReference>
<evidence type="ECO:0000313" key="9">
    <source>
        <dbReference type="Proteomes" id="UP000634136"/>
    </source>
</evidence>
<keyword evidence="3" id="KW-0677">Repeat</keyword>
<proteinExistence type="inferred from homology"/>
<dbReference type="PANTHER" id="PTHR36766:SF3">
    <property type="entry name" value="RPW8 DOMAIN-CONTAINING PROTEIN"/>
    <property type="match status" value="1"/>
</dbReference>
<keyword evidence="9" id="KW-1185">Reference proteome</keyword>
<dbReference type="EMBL" id="JAAIUW010000006">
    <property type="protein sequence ID" value="KAF7828759.1"/>
    <property type="molecule type" value="Genomic_DNA"/>
</dbReference>
<dbReference type="GO" id="GO:0043531">
    <property type="term" value="F:ADP binding"/>
    <property type="evidence" value="ECO:0007669"/>
    <property type="project" value="InterPro"/>
</dbReference>
<evidence type="ECO:0000256" key="3">
    <source>
        <dbReference type="ARBA" id="ARBA00022737"/>
    </source>
</evidence>
<dbReference type="Gene3D" id="3.80.10.10">
    <property type="entry name" value="Ribonuclease Inhibitor"/>
    <property type="match status" value="2"/>
</dbReference>
<dbReference type="Pfam" id="PF05659">
    <property type="entry name" value="RPW8"/>
    <property type="match status" value="2"/>
</dbReference>
<dbReference type="Gene3D" id="1.10.8.430">
    <property type="entry name" value="Helical domain of apoptotic protease-activating factors"/>
    <property type="match status" value="2"/>
</dbReference>
<evidence type="ECO:0000259" key="7">
    <source>
        <dbReference type="PROSITE" id="PS51153"/>
    </source>
</evidence>
<dbReference type="OrthoDB" id="2016095at2759"/>
<dbReference type="SUPFAM" id="SSF52047">
    <property type="entry name" value="RNI-like"/>
    <property type="match status" value="2"/>
</dbReference>
<evidence type="ECO:0000256" key="4">
    <source>
        <dbReference type="ARBA" id="ARBA00022741"/>
    </source>
</evidence>
<keyword evidence="2" id="KW-0433">Leucine-rich repeat</keyword>
<dbReference type="InterPro" id="IPR008808">
    <property type="entry name" value="Powdery_mildew-R_dom"/>
</dbReference>
<comment type="caution">
    <text evidence="8">The sequence shown here is derived from an EMBL/GenBank/DDBJ whole genome shotgun (WGS) entry which is preliminary data.</text>
</comment>
<dbReference type="PANTHER" id="PTHR36766">
    <property type="entry name" value="PLANT BROAD-SPECTRUM MILDEW RESISTANCE PROTEIN RPW8"/>
    <property type="match status" value="1"/>
</dbReference>
<dbReference type="GO" id="GO:0006952">
    <property type="term" value="P:defense response"/>
    <property type="evidence" value="ECO:0007669"/>
    <property type="project" value="UniProtKB-KW"/>
</dbReference>
<dbReference type="InterPro" id="IPR032675">
    <property type="entry name" value="LRR_dom_sf"/>
</dbReference>
<gene>
    <name evidence="8" type="ORF">G2W53_019923</name>
</gene>
<reference evidence="8" key="1">
    <citation type="submission" date="2020-09" db="EMBL/GenBank/DDBJ databases">
        <title>Genome-Enabled Discovery of Anthraquinone Biosynthesis in Senna tora.</title>
        <authorList>
            <person name="Kang S.-H."/>
            <person name="Pandey R.P."/>
            <person name="Lee C.-M."/>
            <person name="Sim J.-S."/>
            <person name="Jeong J.-T."/>
            <person name="Choi B.-S."/>
            <person name="Jung M."/>
            <person name="Ginzburg D."/>
            <person name="Zhao K."/>
            <person name="Won S.Y."/>
            <person name="Oh T.-J."/>
            <person name="Yu Y."/>
            <person name="Kim N.-H."/>
            <person name="Lee O.R."/>
            <person name="Lee T.-H."/>
            <person name="Bashyal P."/>
            <person name="Kim T.-S."/>
            <person name="Lee W.-H."/>
            <person name="Kawkins C."/>
            <person name="Kim C.-K."/>
            <person name="Kim J.S."/>
            <person name="Ahn B.O."/>
            <person name="Rhee S.Y."/>
            <person name="Sohng J.K."/>
        </authorList>
    </citation>
    <scope>NUCLEOTIDE SEQUENCE</scope>
    <source>
        <tissue evidence="8">Leaf</tissue>
    </source>
</reference>
<dbReference type="Gene3D" id="1.10.10.10">
    <property type="entry name" value="Winged helix-like DNA-binding domain superfamily/Winged helix DNA-binding domain"/>
    <property type="match status" value="2"/>
</dbReference>
<dbReference type="Gene3D" id="3.40.50.300">
    <property type="entry name" value="P-loop containing nucleotide triphosphate hydrolases"/>
    <property type="match status" value="2"/>
</dbReference>
<feature type="domain" description="RPW8" evidence="7">
    <location>
        <begin position="839"/>
        <end position="990"/>
    </location>
</feature>
<evidence type="ECO:0000256" key="6">
    <source>
        <dbReference type="ARBA" id="ARBA00022840"/>
    </source>
</evidence>
<evidence type="ECO:0000256" key="2">
    <source>
        <dbReference type="ARBA" id="ARBA00022614"/>
    </source>
</evidence>
<organism evidence="8 9">
    <name type="scientific">Senna tora</name>
    <dbReference type="NCBI Taxonomy" id="362788"/>
    <lineage>
        <taxon>Eukaryota</taxon>
        <taxon>Viridiplantae</taxon>
        <taxon>Streptophyta</taxon>
        <taxon>Embryophyta</taxon>
        <taxon>Tracheophyta</taxon>
        <taxon>Spermatophyta</taxon>
        <taxon>Magnoliopsida</taxon>
        <taxon>eudicotyledons</taxon>
        <taxon>Gunneridae</taxon>
        <taxon>Pentapetalae</taxon>
        <taxon>rosids</taxon>
        <taxon>fabids</taxon>
        <taxon>Fabales</taxon>
        <taxon>Fabaceae</taxon>
        <taxon>Caesalpinioideae</taxon>
        <taxon>Cassia clade</taxon>
        <taxon>Senna</taxon>
    </lineage>
</organism>
<dbReference type="InterPro" id="IPR002182">
    <property type="entry name" value="NB-ARC"/>
</dbReference>
<feature type="domain" description="RPW8" evidence="7">
    <location>
        <begin position="1"/>
        <end position="147"/>
    </location>
</feature>
<dbReference type="InterPro" id="IPR036388">
    <property type="entry name" value="WH-like_DNA-bd_sf"/>
</dbReference>
<sequence length="1656" mass="188718">MLLGAAVGAVVGELLKAILDTKDRAVQFRPTLDRLASTLRSIEPVIEQIERYNRQLDRPKEETEKLIQDLKNGKKLVLKCSEIQWWKCCFRPHYQQELEALDESLKRFFNIDLQVQMARDQKETLVEVKEIHMQVKKLNMVARNDRIEIRGLCSAPQPPPFTVGLDVPLMKLKVRLLQDGVSVLVVTGSAGSGKTTLAKMICWDEDVKGKFKDNIFYVNFSKTPNLNIIVQKLFQHNGYQVPDLQDEEDAVNQLERLLKLIIGKSPILLVLDDVWQRSESLVDNLVFQMSDLKILVTSRFAIQRFSTPLSLKPLDNEEDAMKLLRHAAKLNESRSAVPEDVVRKIVRGCSGSPLALKAIGRSLCQQDPVVWESRATELSEGQPIFDSNEDLLACLQKNFDVLDTKEIIKECFMDLGLFPEDQRIPAASLVDMWVELHGEYEVKAMDKIYELATRNMVDIVTSRKVTSGTGNYNNHFVMKDDLLQKLAIHQSSKEPLPQRKRLIINIIGNDLPSWWTVKNEYPVAARILSMSTDELFTSDWCNLLPAEVEVLVLNFRAKKYALPKFIEKMRKLKVLLITNYSFYSADLENLELLNSLSNLRRIRLEQVSIPSLSNTRLQLKNLQKLSLFMCNVNQAFKNSTIQVSDMMPNLVEMNVDYCSSMAELPIGLCDIVSLKKLSITSCHKLSALPEGIGKLINLELLRLNSCTDLGELPDSVSSLQKLKVLDISDCISLSKLPEHMGKLCNLEELYIRSCSRISELPPSVMDLNGLKVVITDEEMVDLWEPFKHILSGLQVQVAEADFNLKNYGFHTTELKNFHLLGSLPNLKRIRLEKVSVPSLGTLKNLRKLSLYMLFGELLKRALDMVEKALNFKTTRRNLRTTLDGLTPVIQEMKAYNDSLDRPREEVGRVIEQLQACDELVRKYAKVPWWKSLSLPFYHDRLQEQDNKLVRTVTLDVQVQMARDVKETLHTVRDVLETLVHSGLGSIGGLVKGLCGAPENPKFTVGLDEPLKKIKIELLKEDASVHVLTGLPGSGKTTMAKKLCWDHDVKGKFGDNIFFVTFSKTPNLKSIVQTLFEHCGLRAPEFPTDEDAINRLGILLRKFGGRPILLVLDDVWQGSENLVEKFKFQISDYKVLVTSRFAFPRFVTSCHLNPLGHDDAIKLFRHFSLPNDGSYYTPEEKLVHEVVRGCKGSPLAIEVIGGLLCKQPFEVWEKMKALLLRQSIFNSNTDLLHRLQTSLEVLEDKLPVKKECFMDLGLFPEDQMIPVDALIDMWAEQYELGGDGIEAMAIIHELSDSNLVKTVVRRRVARDIDKYYNNHFVMLHDLLRELAIYQSSQEPFQERRRLIIDLTENNHPEWLSLLPGRWIEQEQQHVNAHTLSIYADETSTADWSNMQADKAEVLVLNLRSSSYTMPKFMETMSKLKALMVINYGFHLSELNKFELLGYLCGLKRVRLEKVLVPRLCKLMNLQKLSLHMCNIGQAFESCSINNSDALPNLVELSIDYCKDLVELPAGICKIISLKKLSITNCHKFSALPQEMEELKNLEMLRLSSCTNLIEINSISKLKRLCHLDISDCISLSKLPDDFGDLQKLEKLYMKGCSRCELPFSVTNLEQHLKVICDEETAASWETYQHMLPQLSVELLKEDINLDWLQGVGS</sequence>
<dbReference type="SMART" id="SM00382">
    <property type="entry name" value="AAA"/>
    <property type="match status" value="2"/>
</dbReference>
<dbReference type="InterPro" id="IPR042197">
    <property type="entry name" value="Apaf_helical"/>
</dbReference>
<protein>
    <submittedName>
        <fullName evidence="8">Putative disease resistance protein</fullName>
    </submittedName>
</protein>
<accession>A0A834TVT2</accession>
<dbReference type="Proteomes" id="UP000634136">
    <property type="component" value="Unassembled WGS sequence"/>
</dbReference>
<dbReference type="InterPro" id="IPR027417">
    <property type="entry name" value="P-loop_NTPase"/>
</dbReference>
<dbReference type="GO" id="GO:0005524">
    <property type="term" value="F:ATP binding"/>
    <property type="evidence" value="ECO:0007669"/>
    <property type="project" value="UniProtKB-KW"/>
</dbReference>
<dbReference type="PROSITE" id="PS51153">
    <property type="entry name" value="RPW8"/>
    <property type="match status" value="2"/>
</dbReference>
<evidence type="ECO:0000313" key="8">
    <source>
        <dbReference type="EMBL" id="KAF7828759.1"/>
    </source>
</evidence>
<comment type="similarity">
    <text evidence="1">Belongs to the disease resistance NB-LRR family.</text>
</comment>
<keyword evidence="4" id="KW-0547">Nucleotide-binding</keyword>
<name>A0A834TVT2_9FABA</name>
<keyword evidence="6" id="KW-0067">ATP-binding</keyword>
<evidence type="ECO:0000256" key="5">
    <source>
        <dbReference type="ARBA" id="ARBA00022821"/>
    </source>
</evidence>
<dbReference type="SUPFAM" id="SSF52540">
    <property type="entry name" value="P-loop containing nucleoside triphosphate hydrolases"/>
    <property type="match status" value="2"/>
</dbReference>
<keyword evidence="5" id="KW-0611">Plant defense</keyword>
<dbReference type="FunFam" id="3.80.10.10:FF:001428">
    <property type="entry name" value="Probable disease resistance protein At5g04720"/>
    <property type="match status" value="2"/>
</dbReference>
<dbReference type="Pfam" id="PF00931">
    <property type="entry name" value="NB-ARC"/>
    <property type="match status" value="2"/>
</dbReference>
<dbReference type="InterPro" id="IPR003593">
    <property type="entry name" value="AAA+_ATPase"/>
</dbReference>
<evidence type="ECO:0000256" key="1">
    <source>
        <dbReference type="ARBA" id="ARBA00008894"/>
    </source>
</evidence>